<feature type="transmembrane region" description="Helical" evidence="1">
    <location>
        <begin position="50"/>
        <end position="70"/>
    </location>
</feature>
<name>A0A255Y736_9SPHN</name>
<keyword evidence="1" id="KW-1133">Transmembrane helix</keyword>
<feature type="transmembrane region" description="Helical" evidence="1">
    <location>
        <begin position="77"/>
        <end position="96"/>
    </location>
</feature>
<feature type="transmembrane region" description="Helical" evidence="1">
    <location>
        <begin position="12"/>
        <end position="30"/>
    </location>
</feature>
<proteinExistence type="predicted"/>
<accession>A0A255Y736</accession>
<feature type="transmembrane region" description="Helical" evidence="1">
    <location>
        <begin position="191"/>
        <end position="216"/>
    </location>
</feature>
<keyword evidence="1" id="KW-0472">Membrane</keyword>
<evidence type="ECO:0000313" key="3">
    <source>
        <dbReference type="Proteomes" id="UP000216991"/>
    </source>
</evidence>
<keyword evidence="3" id="KW-1185">Reference proteome</keyword>
<feature type="transmembrane region" description="Helical" evidence="1">
    <location>
        <begin position="149"/>
        <end position="171"/>
    </location>
</feature>
<dbReference type="Proteomes" id="UP000216991">
    <property type="component" value="Unassembled WGS sequence"/>
</dbReference>
<dbReference type="EMBL" id="NOXT01000123">
    <property type="protein sequence ID" value="OYQ25028.1"/>
    <property type="molecule type" value="Genomic_DNA"/>
</dbReference>
<evidence type="ECO:0000256" key="1">
    <source>
        <dbReference type="SAM" id="Phobius"/>
    </source>
</evidence>
<keyword evidence="1" id="KW-0812">Transmembrane</keyword>
<organism evidence="2 3">
    <name type="scientific">Sandarakinorhabdus cyanobacteriorum</name>
    <dbReference type="NCBI Taxonomy" id="1981098"/>
    <lineage>
        <taxon>Bacteria</taxon>
        <taxon>Pseudomonadati</taxon>
        <taxon>Pseudomonadota</taxon>
        <taxon>Alphaproteobacteria</taxon>
        <taxon>Sphingomonadales</taxon>
        <taxon>Sphingosinicellaceae</taxon>
        <taxon>Sandarakinorhabdus</taxon>
    </lineage>
</organism>
<dbReference type="AlphaFoldDB" id="A0A255Y736"/>
<sequence length="221" mass="22911">MGSAMMADLNRLFFLVAPFTLLVSVAIGLFGPPPPDSFRQMSGAQLFWQLAVPSLVGAVGQLAAAAMVVQPGTTPRAALATAFAVWPAFVVAQLLVSVPVGLGFLVLILPGIWLFARLAFLPGALLAAQRGSPIDAVRDSWRMTEADGLQLAIFVVIGVFAIIGIGLMAEIAGSALDSVLKLAGLASLGRFVHLLLPGIGTCFTTIGFGVASAIACQRLLR</sequence>
<reference evidence="2 3" key="1">
    <citation type="submission" date="2017-07" db="EMBL/GenBank/DDBJ databases">
        <title>Sandarakinorhabdus cyanobacteriorum sp. nov., a novel bacterium isolated from cyanobacterial aggregates in a eutrophic lake.</title>
        <authorList>
            <person name="Cai H."/>
        </authorList>
    </citation>
    <scope>NUCLEOTIDE SEQUENCE [LARGE SCALE GENOMIC DNA]</scope>
    <source>
        <strain evidence="2 3">TH057</strain>
    </source>
</reference>
<comment type="caution">
    <text evidence="2">The sequence shown here is derived from an EMBL/GenBank/DDBJ whole genome shotgun (WGS) entry which is preliminary data.</text>
</comment>
<evidence type="ECO:0000313" key="2">
    <source>
        <dbReference type="EMBL" id="OYQ25028.1"/>
    </source>
</evidence>
<feature type="transmembrane region" description="Helical" evidence="1">
    <location>
        <begin position="102"/>
        <end position="128"/>
    </location>
</feature>
<protein>
    <submittedName>
        <fullName evidence="2">Uncharacterized protein</fullName>
    </submittedName>
</protein>
<gene>
    <name evidence="2" type="ORF">CHU93_14435</name>
</gene>